<dbReference type="AlphaFoldDB" id="A0A927CEW4"/>
<dbReference type="GO" id="GO:0004222">
    <property type="term" value="F:metalloendopeptidase activity"/>
    <property type="evidence" value="ECO:0007669"/>
    <property type="project" value="TreeGrafter"/>
</dbReference>
<evidence type="ECO:0000259" key="3">
    <source>
        <dbReference type="PROSITE" id="PS51782"/>
    </source>
</evidence>
<organism evidence="4 5">
    <name type="scientific">Paenibacillus oceani</name>
    <dbReference type="NCBI Taxonomy" id="2772510"/>
    <lineage>
        <taxon>Bacteria</taxon>
        <taxon>Bacillati</taxon>
        <taxon>Bacillota</taxon>
        <taxon>Bacilli</taxon>
        <taxon>Bacillales</taxon>
        <taxon>Paenibacillaceae</taxon>
        <taxon>Paenibacillus</taxon>
    </lineage>
</organism>
<dbReference type="RefSeq" id="WP_190930144.1">
    <property type="nucleotide sequence ID" value="NZ_JACXJA010000030.1"/>
</dbReference>
<evidence type="ECO:0000313" key="5">
    <source>
        <dbReference type="Proteomes" id="UP000639396"/>
    </source>
</evidence>
<name>A0A927CEW4_9BACL</name>
<dbReference type="Pfam" id="PF01476">
    <property type="entry name" value="LysM"/>
    <property type="match status" value="2"/>
</dbReference>
<evidence type="ECO:0000313" key="4">
    <source>
        <dbReference type="EMBL" id="MBD2864520.1"/>
    </source>
</evidence>
<dbReference type="Pfam" id="PF01551">
    <property type="entry name" value="Peptidase_M23"/>
    <property type="match status" value="1"/>
</dbReference>
<feature type="domain" description="LysM" evidence="3">
    <location>
        <begin position="73"/>
        <end position="118"/>
    </location>
</feature>
<gene>
    <name evidence="4" type="ORF">IDH45_21250</name>
</gene>
<dbReference type="PANTHER" id="PTHR21666">
    <property type="entry name" value="PEPTIDASE-RELATED"/>
    <property type="match status" value="1"/>
</dbReference>
<feature type="signal peptide" evidence="2">
    <location>
        <begin position="1"/>
        <end position="24"/>
    </location>
</feature>
<sequence length="277" mass="30240">MKSKIGVLSGIVLGLSLFGSSVQAATHTVQPGDTLWKVATAHNITIQQLTSLNPSTGEMLYPGQTLQVPDDANAYTVRTGDTFWKIAAAYGLPTLTLIRANPHISNPDMLNIGDKLRIPAAPSAYLNGYFPLRAGTYTPYVNNYAEVRTWSPSGEEIRPHEGVDIFADKGTPVYAAADGTIINYGWNQYGGWRLTVRTDDSTAFYYAHLSGYAEGMGKGGTVKKGQLIGYVGSTGYGPEGTEGKFLPHLHFGIYKTNVSPWKTVDPNPYLTWWELQR</sequence>
<dbReference type="InterPro" id="IPR016047">
    <property type="entry name" value="M23ase_b-sheet_dom"/>
</dbReference>
<dbReference type="PANTHER" id="PTHR21666:SF289">
    <property type="entry name" value="L-ALA--D-GLU ENDOPEPTIDASE"/>
    <property type="match status" value="1"/>
</dbReference>
<dbReference type="Gene3D" id="2.70.70.10">
    <property type="entry name" value="Glucose Permease (Domain IIA)"/>
    <property type="match status" value="1"/>
</dbReference>
<dbReference type="CDD" id="cd00118">
    <property type="entry name" value="LysM"/>
    <property type="match status" value="2"/>
</dbReference>
<dbReference type="InterPro" id="IPR018392">
    <property type="entry name" value="LysM"/>
</dbReference>
<dbReference type="SUPFAM" id="SSF54106">
    <property type="entry name" value="LysM domain"/>
    <property type="match status" value="1"/>
</dbReference>
<evidence type="ECO:0000256" key="2">
    <source>
        <dbReference type="SAM" id="SignalP"/>
    </source>
</evidence>
<dbReference type="InterPro" id="IPR036779">
    <property type="entry name" value="LysM_dom_sf"/>
</dbReference>
<dbReference type="InterPro" id="IPR011055">
    <property type="entry name" value="Dup_hybrid_motif"/>
</dbReference>
<dbReference type="Gene3D" id="3.10.350.10">
    <property type="entry name" value="LysM domain"/>
    <property type="match status" value="2"/>
</dbReference>
<dbReference type="Proteomes" id="UP000639396">
    <property type="component" value="Unassembled WGS sequence"/>
</dbReference>
<dbReference type="SMART" id="SM00257">
    <property type="entry name" value="LysM"/>
    <property type="match status" value="2"/>
</dbReference>
<dbReference type="EMBL" id="JACXJA010000030">
    <property type="protein sequence ID" value="MBD2864520.1"/>
    <property type="molecule type" value="Genomic_DNA"/>
</dbReference>
<dbReference type="CDD" id="cd12797">
    <property type="entry name" value="M23_peptidase"/>
    <property type="match status" value="1"/>
</dbReference>
<accession>A0A927CEW4</accession>
<dbReference type="SUPFAM" id="SSF51261">
    <property type="entry name" value="Duplicated hybrid motif"/>
    <property type="match status" value="1"/>
</dbReference>
<dbReference type="PROSITE" id="PS51782">
    <property type="entry name" value="LYSM"/>
    <property type="match status" value="2"/>
</dbReference>
<reference evidence="4" key="1">
    <citation type="submission" date="2020-09" db="EMBL/GenBank/DDBJ databases">
        <title>A novel bacterium of genus Paenibacillus, isolated from South China Sea.</title>
        <authorList>
            <person name="Huang H."/>
            <person name="Mo K."/>
            <person name="Hu Y."/>
        </authorList>
    </citation>
    <scope>NUCLEOTIDE SEQUENCE</scope>
    <source>
        <strain evidence="4">IB182363</strain>
    </source>
</reference>
<dbReference type="InterPro" id="IPR050570">
    <property type="entry name" value="Cell_wall_metabolism_enzyme"/>
</dbReference>
<keyword evidence="1 2" id="KW-0732">Signal</keyword>
<proteinExistence type="predicted"/>
<keyword evidence="5" id="KW-1185">Reference proteome</keyword>
<feature type="chain" id="PRO_5037426979" evidence="2">
    <location>
        <begin position="25"/>
        <end position="277"/>
    </location>
</feature>
<evidence type="ECO:0000256" key="1">
    <source>
        <dbReference type="ARBA" id="ARBA00022729"/>
    </source>
</evidence>
<protein>
    <submittedName>
        <fullName evidence="4">LysM peptidoglycan-binding domain-containing protein</fullName>
    </submittedName>
</protein>
<comment type="caution">
    <text evidence="4">The sequence shown here is derived from an EMBL/GenBank/DDBJ whole genome shotgun (WGS) entry which is preliminary data.</text>
</comment>
<feature type="domain" description="LysM" evidence="3">
    <location>
        <begin position="25"/>
        <end position="68"/>
    </location>
</feature>